<gene>
    <name evidence="6" type="primary">sorC_2</name>
    <name evidence="6" type="ORF">ACLFYP115_01794</name>
</gene>
<sequence length="319" mass="36161">MGSTEEMKFLVDVAHLYYEKQLTQQQIARKLHVSRSLVSKVLVKARKSGVVEVVIHDDKIHAHKELEERMKGIFGLKEIICAEPMEGQTEEECTALQAGKYLARRLPNVKYAAVSGGRMARETAMKFTSPIPLEHVTFVPLCGGVDKELWDIQANTVCEYFASHCGASGLQLHAPIVVDSKEAKDIFMSQRFIEEVLQKAKQSDIAFVGIGTGSRYFEMTNLYLEKEQCMETEMKDKVKGDLIYNFYDLQGRLLDCPWNRQNMTLSLEDLQQIPEVIGAAYETEKAEAIYIAVRRKIISSLIVTAPLARQILKLHSRFL</sequence>
<dbReference type="PANTHER" id="PTHR34294">
    <property type="entry name" value="TRANSCRIPTIONAL REGULATOR-RELATED"/>
    <property type="match status" value="1"/>
</dbReference>
<keyword evidence="2" id="KW-0805">Transcription regulation</keyword>
<feature type="domain" description="HTH cro/C1-type" evidence="5">
    <location>
        <begin position="19"/>
        <end position="40"/>
    </location>
</feature>
<dbReference type="SUPFAM" id="SSF88659">
    <property type="entry name" value="Sigma3 and sigma4 domains of RNA polymerase sigma factors"/>
    <property type="match status" value="1"/>
</dbReference>
<accession>A0A6N2U9Q5</accession>
<evidence type="ECO:0000259" key="5">
    <source>
        <dbReference type="PROSITE" id="PS50943"/>
    </source>
</evidence>
<dbReference type="GO" id="GO:0030246">
    <property type="term" value="F:carbohydrate binding"/>
    <property type="evidence" value="ECO:0007669"/>
    <property type="project" value="InterPro"/>
</dbReference>
<dbReference type="InterPro" id="IPR037171">
    <property type="entry name" value="NagB/RpiA_transferase-like"/>
</dbReference>
<reference evidence="6" key="1">
    <citation type="submission" date="2019-11" db="EMBL/GenBank/DDBJ databases">
        <authorList>
            <person name="Feng L."/>
        </authorList>
    </citation>
    <scope>NUCLEOTIDE SEQUENCE</scope>
    <source>
        <strain evidence="6">AcaccaeLFYP115</strain>
    </source>
</reference>
<dbReference type="Pfam" id="PF04545">
    <property type="entry name" value="Sigma70_r4"/>
    <property type="match status" value="1"/>
</dbReference>
<protein>
    <submittedName>
        <fullName evidence="6">Sorbitol operon regulator</fullName>
    </submittedName>
</protein>
<evidence type="ECO:0000256" key="2">
    <source>
        <dbReference type="ARBA" id="ARBA00023015"/>
    </source>
</evidence>
<organism evidence="6">
    <name type="scientific">Anaerostipes caccae</name>
    <dbReference type="NCBI Taxonomy" id="105841"/>
    <lineage>
        <taxon>Bacteria</taxon>
        <taxon>Bacillati</taxon>
        <taxon>Bacillota</taxon>
        <taxon>Clostridia</taxon>
        <taxon>Lachnospirales</taxon>
        <taxon>Lachnospiraceae</taxon>
        <taxon>Anaerostipes</taxon>
    </lineage>
</organism>
<dbReference type="InterPro" id="IPR013324">
    <property type="entry name" value="RNA_pol_sigma_r3/r4-like"/>
</dbReference>
<dbReference type="PROSITE" id="PS50943">
    <property type="entry name" value="HTH_CROC1"/>
    <property type="match status" value="1"/>
</dbReference>
<dbReference type="Gene3D" id="1.10.10.60">
    <property type="entry name" value="Homeodomain-like"/>
    <property type="match status" value="1"/>
</dbReference>
<dbReference type="Gene3D" id="3.40.50.1360">
    <property type="match status" value="1"/>
</dbReference>
<dbReference type="SUPFAM" id="SSF100950">
    <property type="entry name" value="NagB/RpiA/CoA transferase-like"/>
    <property type="match status" value="1"/>
</dbReference>
<name>A0A6N2U9Q5_9FIRM</name>
<dbReference type="RefSeq" id="WP_006565484.1">
    <property type="nucleotide sequence ID" value="NZ_CACRSQ010000005.1"/>
</dbReference>
<dbReference type="InterPro" id="IPR007324">
    <property type="entry name" value="Sugar-bd_dom_put"/>
</dbReference>
<dbReference type="EMBL" id="CACRSQ010000005">
    <property type="protein sequence ID" value="VYT14885.1"/>
    <property type="molecule type" value="Genomic_DNA"/>
</dbReference>
<dbReference type="InterPro" id="IPR051054">
    <property type="entry name" value="SorC_transcr_regulators"/>
</dbReference>
<evidence type="ECO:0000256" key="1">
    <source>
        <dbReference type="ARBA" id="ARBA00010466"/>
    </source>
</evidence>
<dbReference type="Pfam" id="PF04198">
    <property type="entry name" value="Sugar-bind"/>
    <property type="match status" value="1"/>
</dbReference>
<dbReference type="AlphaFoldDB" id="A0A6N2U9Q5"/>
<dbReference type="InterPro" id="IPR001387">
    <property type="entry name" value="Cro/C1-type_HTH"/>
</dbReference>
<dbReference type="InterPro" id="IPR007630">
    <property type="entry name" value="RNA_pol_sigma70_r4"/>
</dbReference>
<dbReference type="GO" id="GO:0003677">
    <property type="term" value="F:DNA binding"/>
    <property type="evidence" value="ECO:0007669"/>
    <property type="project" value="UniProtKB-KW"/>
</dbReference>
<keyword evidence="3" id="KW-0238">DNA-binding</keyword>
<keyword evidence="4" id="KW-0804">Transcription</keyword>
<proteinExistence type="inferred from homology"/>
<evidence type="ECO:0000256" key="3">
    <source>
        <dbReference type="ARBA" id="ARBA00023125"/>
    </source>
</evidence>
<comment type="similarity">
    <text evidence="1">Belongs to the SorC transcriptional regulatory family.</text>
</comment>
<evidence type="ECO:0000313" key="6">
    <source>
        <dbReference type="EMBL" id="VYT14885.1"/>
    </source>
</evidence>
<evidence type="ECO:0000256" key="4">
    <source>
        <dbReference type="ARBA" id="ARBA00023163"/>
    </source>
</evidence>